<evidence type="ECO:0000313" key="4">
    <source>
        <dbReference type="Proteomes" id="UP000663825"/>
    </source>
</evidence>
<evidence type="ECO:0000313" key="5">
    <source>
        <dbReference type="Proteomes" id="UP000663873"/>
    </source>
</evidence>
<organism evidence="1 4">
    <name type="scientific">Rotaria socialis</name>
    <dbReference type="NCBI Taxonomy" id="392032"/>
    <lineage>
        <taxon>Eukaryota</taxon>
        <taxon>Metazoa</taxon>
        <taxon>Spiralia</taxon>
        <taxon>Gnathifera</taxon>
        <taxon>Rotifera</taxon>
        <taxon>Eurotatoria</taxon>
        <taxon>Bdelloidea</taxon>
        <taxon>Philodinida</taxon>
        <taxon>Philodinidae</taxon>
        <taxon>Rotaria</taxon>
    </lineage>
</organism>
<evidence type="ECO:0000313" key="1">
    <source>
        <dbReference type="EMBL" id="CAF3215068.1"/>
    </source>
</evidence>
<gene>
    <name evidence="3" type="ORF">HFQ381_LOCUS31433</name>
    <name evidence="1" type="ORF">TIS948_LOCUS13333</name>
    <name evidence="2" type="ORF">UJA718_LOCUS23397</name>
</gene>
<dbReference type="Proteomes" id="UP000663825">
    <property type="component" value="Unassembled WGS sequence"/>
</dbReference>
<protein>
    <submittedName>
        <fullName evidence="1">Uncharacterized protein</fullName>
    </submittedName>
</protein>
<dbReference type="Proteomes" id="UP000663873">
    <property type="component" value="Unassembled WGS sequence"/>
</dbReference>
<evidence type="ECO:0000313" key="2">
    <source>
        <dbReference type="EMBL" id="CAF4459469.1"/>
    </source>
</evidence>
<accession>A0A817QM06</accession>
<dbReference type="OrthoDB" id="10029143at2759"/>
<comment type="caution">
    <text evidence="1">The sequence shown here is derived from an EMBL/GenBank/DDBJ whole genome shotgun (WGS) entry which is preliminary data.</text>
</comment>
<name>A0A817QM06_9BILA</name>
<dbReference type="EMBL" id="CAJNXB010002075">
    <property type="protein sequence ID" value="CAF3215068.1"/>
    <property type="molecule type" value="Genomic_DNA"/>
</dbReference>
<evidence type="ECO:0000313" key="3">
    <source>
        <dbReference type="EMBL" id="CAF4560536.1"/>
    </source>
</evidence>
<dbReference type="EMBL" id="CAJOBO010006380">
    <property type="protein sequence ID" value="CAF4560536.1"/>
    <property type="molecule type" value="Genomic_DNA"/>
</dbReference>
<dbReference type="AlphaFoldDB" id="A0A817QM06"/>
<proteinExistence type="predicted"/>
<keyword evidence="5" id="KW-1185">Reference proteome</keyword>
<dbReference type="Proteomes" id="UP000663851">
    <property type="component" value="Unassembled WGS sequence"/>
</dbReference>
<sequence length="136" mass="15573">MAAILDFFKGTTSNPLKIDTKPSKFPVANYFLIWTDSTIDAKNNESQDIITKLREVVENVEGFTKPEQCIEWLDQNPEKKAFVICSGSLGRDLVPRIHEKSTLKAIYIFCGCKEQHKEWINAWKKIEDVFTEGCLS</sequence>
<dbReference type="EMBL" id="CAJOBP010005072">
    <property type="protein sequence ID" value="CAF4459469.1"/>
    <property type="molecule type" value="Genomic_DNA"/>
</dbReference>
<reference evidence="1" key="1">
    <citation type="submission" date="2021-02" db="EMBL/GenBank/DDBJ databases">
        <authorList>
            <person name="Nowell W R."/>
        </authorList>
    </citation>
    <scope>NUCLEOTIDE SEQUENCE</scope>
</reference>